<feature type="transmembrane region" description="Helical" evidence="1">
    <location>
        <begin position="43"/>
        <end position="61"/>
    </location>
</feature>
<dbReference type="PATRIC" id="fig|1123069.3.peg.3213"/>
<dbReference type="OrthoDB" id="7510023at2"/>
<evidence type="ECO:0000313" key="2">
    <source>
        <dbReference type="EMBL" id="EPX82779.1"/>
    </source>
</evidence>
<dbReference type="AlphaFoldDB" id="S9S938"/>
<gene>
    <name evidence="2" type="ORF">ruthe_03241</name>
</gene>
<dbReference type="HOGENOM" id="CLU_199081_0_0_5"/>
<dbReference type="Proteomes" id="UP000015346">
    <property type="component" value="Unassembled WGS sequence"/>
</dbReference>
<name>S9S938_9RHOB</name>
<dbReference type="EMBL" id="AOLV01000039">
    <property type="protein sequence ID" value="EPX82779.1"/>
    <property type="molecule type" value="Genomic_DNA"/>
</dbReference>
<evidence type="ECO:0008006" key="4">
    <source>
        <dbReference type="Google" id="ProtNLM"/>
    </source>
</evidence>
<organism evidence="2 3">
    <name type="scientific">Rubellimicrobium thermophilum DSM 16684</name>
    <dbReference type="NCBI Taxonomy" id="1123069"/>
    <lineage>
        <taxon>Bacteria</taxon>
        <taxon>Pseudomonadati</taxon>
        <taxon>Pseudomonadota</taxon>
        <taxon>Alphaproteobacteria</taxon>
        <taxon>Rhodobacterales</taxon>
        <taxon>Roseobacteraceae</taxon>
        <taxon>Rubellimicrobium</taxon>
    </lineage>
</organism>
<protein>
    <recommendedName>
        <fullName evidence="4">DUF2842 domain-containing protein</fullName>
    </recommendedName>
</protein>
<keyword evidence="1" id="KW-1133">Transmembrane helix</keyword>
<dbReference type="Pfam" id="PF11003">
    <property type="entry name" value="DUF2842"/>
    <property type="match status" value="1"/>
</dbReference>
<evidence type="ECO:0000313" key="3">
    <source>
        <dbReference type="Proteomes" id="UP000015346"/>
    </source>
</evidence>
<accession>S9S938</accession>
<dbReference type="InterPro" id="IPR021265">
    <property type="entry name" value="DUF2842"/>
</dbReference>
<keyword evidence="3" id="KW-1185">Reference proteome</keyword>
<dbReference type="RefSeq" id="WP_021099294.1">
    <property type="nucleotide sequence ID" value="NZ_KE557325.1"/>
</dbReference>
<evidence type="ECO:0000256" key="1">
    <source>
        <dbReference type="SAM" id="Phobius"/>
    </source>
</evidence>
<dbReference type="STRING" id="1123069.ruthe_03241"/>
<keyword evidence="1" id="KW-0812">Transmembrane</keyword>
<reference evidence="2 3" key="1">
    <citation type="journal article" date="2013" name="Stand. Genomic Sci.">
        <title>Genome sequence of the reddish-pigmented Rubellimicrobium thermophilum type strain (DSM 16684(T)), a member of the Roseobacter clade.</title>
        <authorList>
            <person name="Fiebig A."/>
            <person name="Riedel T."/>
            <person name="Gronow S."/>
            <person name="Petersen J."/>
            <person name="Klenk H.P."/>
            <person name="Goker M."/>
        </authorList>
    </citation>
    <scope>NUCLEOTIDE SEQUENCE [LARGE SCALE GENOMIC DNA]</scope>
    <source>
        <strain evidence="2 3">DSM 16684</strain>
    </source>
</reference>
<keyword evidence="1" id="KW-0472">Membrane</keyword>
<comment type="caution">
    <text evidence="2">The sequence shown here is derived from an EMBL/GenBank/DDBJ whole genome shotgun (WGS) entry which is preliminary data.</text>
</comment>
<proteinExistence type="predicted"/>
<sequence>MALSYRARRIWSLVVLLIGLPLWIVLAVTGVDWLREWAGRPVWWLEFLIFVALGIVWALPFRGIFRGVGRGDPDAGPQEGQE</sequence>